<dbReference type="Pfam" id="PF00356">
    <property type="entry name" value="LacI"/>
    <property type="match status" value="1"/>
</dbReference>
<dbReference type="InterPro" id="IPR000843">
    <property type="entry name" value="HTH_LacI"/>
</dbReference>
<sequence>MARSKDSTPSGHVNLRTLAEHLELSQTTVSLVLNNSPSAKSIPQETRNRVLEAAARLNYRPNYFARSLRQSRSMSVGVLAPDLSEGYFTRVMSGVVQELTRAHYFYFTACHDWNRELIEQYPRMLVERAVDGFLLLNTPADQIEVPVPVVAISAHSEVPNVTNIVLDHHEAVASALKHLYELGHRRIAFMRGPHAIPDSEFRWQSIQQVAEEIGLRIDPTLVVRIDSAGWSIKAGEHPMAPEIGHKPMKGLLDQTRDFTAVFCFNDIAAIGAIRALKDAGLRVPEDVSVVGFDDIQSAAYNTPSLTTVRQPLFEMGQRGAQILLERIANREAPFSAEVVMAPELVIRESTGPAKYFKEY</sequence>
<feature type="domain" description="HTH lacI-type" evidence="4">
    <location>
        <begin position="13"/>
        <end position="70"/>
    </location>
</feature>
<organism evidence="5">
    <name type="scientific">Telmatobacter sp. DSM 110680</name>
    <dbReference type="NCBI Taxonomy" id="3036704"/>
    <lineage>
        <taxon>Bacteria</taxon>
        <taxon>Pseudomonadati</taxon>
        <taxon>Acidobacteriota</taxon>
        <taxon>Terriglobia</taxon>
        <taxon>Terriglobales</taxon>
        <taxon>Acidobacteriaceae</taxon>
        <taxon>Telmatobacter</taxon>
    </lineage>
</organism>
<keyword evidence="3" id="KW-0804">Transcription</keyword>
<dbReference type="GO" id="GO:0003700">
    <property type="term" value="F:DNA-binding transcription factor activity"/>
    <property type="evidence" value="ECO:0007669"/>
    <property type="project" value="TreeGrafter"/>
</dbReference>
<accession>A0AAU7DH83</accession>
<dbReference type="PROSITE" id="PS50932">
    <property type="entry name" value="HTH_LACI_2"/>
    <property type="match status" value="1"/>
</dbReference>
<evidence type="ECO:0000313" key="5">
    <source>
        <dbReference type="EMBL" id="XBH16502.1"/>
    </source>
</evidence>
<gene>
    <name evidence="5" type="ORF">P8935_18250</name>
</gene>
<dbReference type="SUPFAM" id="SSF53822">
    <property type="entry name" value="Periplasmic binding protein-like I"/>
    <property type="match status" value="1"/>
</dbReference>
<dbReference type="SMART" id="SM00354">
    <property type="entry name" value="HTH_LACI"/>
    <property type="match status" value="1"/>
</dbReference>
<dbReference type="EMBL" id="CP121196">
    <property type="protein sequence ID" value="XBH16502.1"/>
    <property type="molecule type" value="Genomic_DNA"/>
</dbReference>
<dbReference type="Gene3D" id="1.10.260.40">
    <property type="entry name" value="lambda repressor-like DNA-binding domains"/>
    <property type="match status" value="1"/>
</dbReference>
<protein>
    <submittedName>
        <fullName evidence="5">LacI family DNA-binding transcriptional regulator</fullName>
    </submittedName>
</protein>
<proteinExistence type="predicted"/>
<keyword evidence="2 5" id="KW-0238">DNA-binding</keyword>
<reference evidence="5" key="1">
    <citation type="submission" date="2023-03" db="EMBL/GenBank/DDBJ databases">
        <title>Edaphobacter sp.</title>
        <authorList>
            <person name="Huber K.J."/>
            <person name="Papendorf J."/>
            <person name="Pilke C."/>
            <person name="Bunk B."/>
            <person name="Sproeer C."/>
            <person name="Pester M."/>
        </authorList>
    </citation>
    <scope>NUCLEOTIDE SEQUENCE</scope>
    <source>
        <strain evidence="5">DSM 110680</strain>
    </source>
</reference>
<dbReference type="CDD" id="cd06267">
    <property type="entry name" value="PBP1_LacI_sugar_binding-like"/>
    <property type="match status" value="1"/>
</dbReference>
<dbReference type="RefSeq" id="WP_348261731.1">
    <property type="nucleotide sequence ID" value="NZ_CP121196.1"/>
</dbReference>
<dbReference type="CDD" id="cd01392">
    <property type="entry name" value="HTH_LacI"/>
    <property type="match status" value="1"/>
</dbReference>
<name>A0AAU7DH83_9BACT</name>
<evidence type="ECO:0000256" key="3">
    <source>
        <dbReference type="ARBA" id="ARBA00023163"/>
    </source>
</evidence>
<dbReference type="InterPro" id="IPR028082">
    <property type="entry name" value="Peripla_BP_I"/>
</dbReference>
<dbReference type="InterPro" id="IPR046335">
    <property type="entry name" value="LacI/GalR-like_sensor"/>
</dbReference>
<evidence type="ECO:0000256" key="1">
    <source>
        <dbReference type="ARBA" id="ARBA00023015"/>
    </source>
</evidence>
<dbReference type="PANTHER" id="PTHR30146:SF109">
    <property type="entry name" value="HTH-TYPE TRANSCRIPTIONAL REGULATOR GALS"/>
    <property type="match status" value="1"/>
</dbReference>
<dbReference type="Pfam" id="PF13377">
    <property type="entry name" value="Peripla_BP_3"/>
    <property type="match status" value="1"/>
</dbReference>
<dbReference type="InterPro" id="IPR010982">
    <property type="entry name" value="Lambda_DNA-bd_dom_sf"/>
</dbReference>
<evidence type="ECO:0000256" key="2">
    <source>
        <dbReference type="ARBA" id="ARBA00023125"/>
    </source>
</evidence>
<dbReference type="Gene3D" id="3.40.50.2300">
    <property type="match status" value="2"/>
</dbReference>
<dbReference type="PANTHER" id="PTHR30146">
    <property type="entry name" value="LACI-RELATED TRANSCRIPTIONAL REPRESSOR"/>
    <property type="match status" value="1"/>
</dbReference>
<dbReference type="GO" id="GO:0000976">
    <property type="term" value="F:transcription cis-regulatory region binding"/>
    <property type="evidence" value="ECO:0007669"/>
    <property type="project" value="TreeGrafter"/>
</dbReference>
<dbReference type="SUPFAM" id="SSF47413">
    <property type="entry name" value="lambda repressor-like DNA-binding domains"/>
    <property type="match status" value="1"/>
</dbReference>
<dbReference type="AlphaFoldDB" id="A0AAU7DH83"/>
<keyword evidence="1" id="KW-0805">Transcription regulation</keyword>
<evidence type="ECO:0000259" key="4">
    <source>
        <dbReference type="PROSITE" id="PS50932"/>
    </source>
</evidence>